<evidence type="ECO:0000313" key="1">
    <source>
        <dbReference type="EMBL" id="MDT0642315.1"/>
    </source>
</evidence>
<sequence length="266" mass="30396">MKINIKFYLFLLLLVFVPQCRGQVNILGKEGYMLIPSAGWKENRQLAFSFAYLPWEYSVFKPESEKNTVNFYSASVRFASFMEAGISVAYRPRMPENIGVGDRQLDLRFRILKETKTRPALVLGWTPPGSASPVLAHDYLVATKQFKSALGDFEVTAGYASPYVFPRKKNGKNYFDLEVIKKDDLRSGQYLSGFFGGITYKPVRFGGLMLEYDTRNFNAGAFIKPFEWLLLQAYSLEAKAFAFSISTSFRLDFAPNTLRRYENSLE</sequence>
<protein>
    <submittedName>
        <fullName evidence="1">YjbH domain-containing protein</fullName>
    </submittedName>
</protein>
<keyword evidence="2" id="KW-1185">Reference proteome</keyword>
<dbReference type="InterPro" id="IPR010344">
    <property type="entry name" value="YbjH"/>
</dbReference>
<dbReference type="Proteomes" id="UP001262889">
    <property type="component" value="Unassembled WGS sequence"/>
</dbReference>
<gene>
    <name evidence="1" type="ORF">RM553_05665</name>
</gene>
<dbReference type="EMBL" id="JAVRHQ010000004">
    <property type="protein sequence ID" value="MDT0642315.1"/>
    <property type="molecule type" value="Genomic_DNA"/>
</dbReference>
<dbReference type="Pfam" id="PF06082">
    <property type="entry name" value="YjbH"/>
    <property type="match status" value="1"/>
</dbReference>
<accession>A0ABU3C7J4</accession>
<evidence type="ECO:0000313" key="2">
    <source>
        <dbReference type="Proteomes" id="UP001262889"/>
    </source>
</evidence>
<reference evidence="1 2" key="1">
    <citation type="submission" date="2023-09" db="EMBL/GenBank/DDBJ databases">
        <authorList>
            <person name="Rey-Velasco X."/>
        </authorList>
    </citation>
    <scope>NUCLEOTIDE SEQUENCE [LARGE SCALE GENOMIC DNA]</scope>
    <source>
        <strain evidence="1 2">F363</strain>
    </source>
</reference>
<proteinExistence type="predicted"/>
<organism evidence="1 2">
    <name type="scientific">Autumnicola tepida</name>
    <dbReference type="NCBI Taxonomy" id="3075595"/>
    <lineage>
        <taxon>Bacteria</taxon>
        <taxon>Pseudomonadati</taxon>
        <taxon>Bacteroidota</taxon>
        <taxon>Flavobacteriia</taxon>
        <taxon>Flavobacteriales</taxon>
        <taxon>Flavobacteriaceae</taxon>
        <taxon>Autumnicola</taxon>
    </lineage>
</organism>
<name>A0ABU3C7J4_9FLAO</name>
<dbReference type="RefSeq" id="WP_311533987.1">
    <property type="nucleotide sequence ID" value="NZ_JAVRHQ010000004.1"/>
</dbReference>
<comment type="caution">
    <text evidence="1">The sequence shown here is derived from an EMBL/GenBank/DDBJ whole genome shotgun (WGS) entry which is preliminary data.</text>
</comment>